<name>A0A9W3DJM4_RAPSA</name>
<dbReference type="PANTHER" id="PTHR31286">
    <property type="entry name" value="GLYCINE-RICH CELL WALL STRUCTURAL PROTEIN 1.8-LIKE"/>
    <property type="match status" value="1"/>
</dbReference>
<reference evidence="3" key="1">
    <citation type="journal article" date="2019" name="Database">
        <title>The radish genome database (RadishGD): an integrated information resource for radish genomics.</title>
        <authorList>
            <person name="Yu H.J."/>
            <person name="Baek S."/>
            <person name="Lee Y.J."/>
            <person name="Cho A."/>
            <person name="Mun J.H."/>
        </authorList>
    </citation>
    <scope>NUCLEOTIDE SEQUENCE [LARGE SCALE GENOMIC DNA]</scope>
    <source>
        <strain evidence="3">cv. WK10039</strain>
    </source>
</reference>
<feature type="compositionally biased region" description="Polar residues" evidence="1">
    <location>
        <begin position="369"/>
        <end position="380"/>
    </location>
</feature>
<dbReference type="Proteomes" id="UP000504610">
    <property type="component" value="Chromosome 4"/>
</dbReference>
<feature type="compositionally biased region" description="Polar residues" evidence="1">
    <location>
        <begin position="403"/>
        <end position="415"/>
    </location>
</feature>
<accession>A0A9W3DJM4</accession>
<dbReference type="GeneID" id="130511149"/>
<dbReference type="RefSeq" id="XP_056863995.1">
    <property type="nucleotide sequence ID" value="XM_057008015.1"/>
</dbReference>
<evidence type="ECO:0000256" key="1">
    <source>
        <dbReference type="SAM" id="MobiDB-lite"/>
    </source>
</evidence>
<feature type="region of interest" description="Disordered" evidence="1">
    <location>
        <begin position="369"/>
        <end position="457"/>
    </location>
</feature>
<gene>
    <name evidence="4" type="primary">LOC130511149</name>
</gene>
<evidence type="ECO:0000313" key="4">
    <source>
        <dbReference type="RefSeq" id="XP_056863995.1"/>
    </source>
</evidence>
<dbReference type="InterPro" id="IPR025558">
    <property type="entry name" value="DUF4283"/>
</dbReference>
<organism evidence="3 4">
    <name type="scientific">Raphanus sativus</name>
    <name type="common">Radish</name>
    <name type="synonym">Raphanus raphanistrum var. sativus</name>
    <dbReference type="NCBI Taxonomy" id="3726"/>
    <lineage>
        <taxon>Eukaryota</taxon>
        <taxon>Viridiplantae</taxon>
        <taxon>Streptophyta</taxon>
        <taxon>Embryophyta</taxon>
        <taxon>Tracheophyta</taxon>
        <taxon>Spermatophyta</taxon>
        <taxon>Magnoliopsida</taxon>
        <taxon>eudicotyledons</taxon>
        <taxon>Gunneridae</taxon>
        <taxon>Pentapetalae</taxon>
        <taxon>rosids</taxon>
        <taxon>malvids</taxon>
        <taxon>Brassicales</taxon>
        <taxon>Brassicaceae</taxon>
        <taxon>Brassiceae</taxon>
        <taxon>Raphanus</taxon>
    </lineage>
</organism>
<dbReference type="KEGG" id="rsz:130511149"/>
<feature type="region of interest" description="Disordered" evidence="1">
    <location>
        <begin position="201"/>
        <end position="233"/>
    </location>
</feature>
<reference evidence="4" key="2">
    <citation type="submission" date="2025-08" db="UniProtKB">
        <authorList>
            <consortium name="RefSeq"/>
        </authorList>
    </citation>
    <scope>IDENTIFICATION</scope>
    <source>
        <tissue evidence="4">Leaf</tissue>
    </source>
</reference>
<evidence type="ECO:0000259" key="2">
    <source>
        <dbReference type="Pfam" id="PF14111"/>
    </source>
</evidence>
<dbReference type="Pfam" id="PF14111">
    <property type="entry name" value="DUF4283"/>
    <property type="match status" value="1"/>
</dbReference>
<proteinExistence type="predicted"/>
<dbReference type="OrthoDB" id="1097842at2759"/>
<sequence length="457" mass="50913">MSLKISVQLRSLRLATLSTTMADLLHQSLKSMSIADEEEPLTLPDSPRFRVFDENSTSLLGRLLNPDCPHMGRMIEYMPTAWRVVGRVRGISLSRDRFQFIFQRKEDLLTVLKDRPWSYNIWALALERWTADPPPYFLHYMEIWIRIKNIPMKFFTGDTMHRLASEIGHVELVAYDPKVSHTKDYIRALITFDSENPAKPSCKLTVSKDKTNAPKQNSQNATPSSSGEKSPSEIIPSTAMKVTTEAPPGFPVMFLELPPEERKAALLYISHSDATERQARIMRVRQAIEDQGQSHVATLTRFTSNLDKGKGHVFCYPESDQDHSPPACQRARTTGSLPLLGDQYDQEGYSETEGSGIACDSAPNITTGFEIGVSSQTPSAGDSKVVKVARRRPPSWKRKAQALKSTIRITSTSDQALIPPESGSKRKTESAPMSPSKKSSTPTTNSVASGLKPLHIQ</sequence>
<keyword evidence="3" id="KW-1185">Reference proteome</keyword>
<evidence type="ECO:0000313" key="3">
    <source>
        <dbReference type="Proteomes" id="UP000504610"/>
    </source>
</evidence>
<feature type="domain" description="DUF4283" evidence="2">
    <location>
        <begin position="54"/>
        <end position="132"/>
    </location>
</feature>
<feature type="compositionally biased region" description="Low complexity" evidence="1">
    <location>
        <begin position="430"/>
        <end position="446"/>
    </location>
</feature>
<dbReference type="PANTHER" id="PTHR31286:SF178">
    <property type="entry name" value="DUF4283 DOMAIN-CONTAINING PROTEIN"/>
    <property type="match status" value="1"/>
</dbReference>
<dbReference type="InterPro" id="IPR040256">
    <property type="entry name" value="At4g02000-like"/>
</dbReference>
<feature type="compositionally biased region" description="Polar residues" evidence="1">
    <location>
        <begin position="213"/>
        <end position="229"/>
    </location>
</feature>
<dbReference type="AlphaFoldDB" id="A0A9W3DJM4"/>
<feature type="compositionally biased region" description="Basic residues" evidence="1">
    <location>
        <begin position="387"/>
        <end position="401"/>
    </location>
</feature>
<protein>
    <submittedName>
        <fullName evidence="4">Uncharacterized protein LOC130511149</fullName>
    </submittedName>
</protein>